<evidence type="ECO:0000313" key="4">
    <source>
        <dbReference type="Proteomes" id="UP000029393"/>
    </source>
</evidence>
<dbReference type="SUPFAM" id="SSF53474">
    <property type="entry name" value="alpha/beta-Hydrolases"/>
    <property type="match status" value="1"/>
</dbReference>
<dbReference type="Proteomes" id="UP000029393">
    <property type="component" value="Unassembled WGS sequence"/>
</dbReference>
<protein>
    <recommendedName>
        <fullName evidence="2">AB hydrolase-1 domain-containing protein</fullName>
    </recommendedName>
</protein>
<dbReference type="PRINTS" id="PR00111">
    <property type="entry name" value="ABHYDROLASE"/>
</dbReference>
<dbReference type="Pfam" id="PF00561">
    <property type="entry name" value="Abhydrolase_1"/>
    <property type="match status" value="1"/>
</dbReference>
<dbReference type="Gene3D" id="3.40.50.1820">
    <property type="entry name" value="alpha/beta hydrolase"/>
    <property type="match status" value="1"/>
</dbReference>
<gene>
    <name evidence="3" type="ORF">N787_01765</name>
</gene>
<sequence>MRRPPRRPTDRAEDRCAVTRDLPGFAEQGAHHGVRRLHTVDLGAGDTSVVFLHGLGGTARYWQSTPVPPVFPGIHTQLVDLYGFGASPRPWCRYTVARHLEALRRTLCSSRPQVLVGHSLGAALALAFAALHPASVQGLVLIGLPQFGSRDDAATWFRQQPGGWIYTNLLATMLACVVTRRVARGLLPHLIRDVPRVVAQDLVQHNAMSSATSLWNVIYRHDSAADAAALPPDLPVVCIHGRDDRTAPISRIRSLHRHRAHWALLELDADHHPWLRQPRACQAAIGDLLGQIRPPATVHSTGAITPGAGD</sequence>
<keyword evidence="4" id="KW-1185">Reference proteome</keyword>
<dbReference type="PANTHER" id="PTHR43689">
    <property type="entry name" value="HYDROLASE"/>
    <property type="match status" value="1"/>
</dbReference>
<dbReference type="eggNOG" id="COG1073">
    <property type="taxonomic scope" value="Bacteria"/>
</dbReference>
<evidence type="ECO:0000259" key="2">
    <source>
        <dbReference type="Pfam" id="PF00561"/>
    </source>
</evidence>
<dbReference type="InterPro" id="IPR029058">
    <property type="entry name" value="AB_hydrolase_fold"/>
</dbReference>
<keyword evidence="1" id="KW-0812">Transmembrane</keyword>
<name>A0A091B382_9GAMM</name>
<feature type="transmembrane region" description="Helical" evidence="1">
    <location>
        <begin position="164"/>
        <end position="183"/>
    </location>
</feature>
<feature type="domain" description="AB hydrolase-1" evidence="2">
    <location>
        <begin position="48"/>
        <end position="258"/>
    </location>
</feature>
<dbReference type="AlphaFoldDB" id="A0A091B382"/>
<dbReference type="EMBL" id="AVCK01000012">
    <property type="protein sequence ID" value="KFN47053.1"/>
    <property type="molecule type" value="Genomic_DNA"/>
</dbReference>
<proteinExistence type="predicted"/>
<evidence type="ECO:0000256" key="1">
    <source>
        <dbReference type="SAM" id="Phobius"/>
    </source>
</evidence>
<organism evidence="3 4">
    <name type="scientific">Arenimonas metalli CF5-1</name>
    <dbReference type="NCBI Taxonomy" id="1384056"/>
    <lineage>
        <taxon>Bacteria</taxon>
        <taxon>Pseudomonadati</taxon>
        <taxon>Pseudomonadota</taxon>
        <taxon>Gammaproteobacteria</taxon>
        <taxon>Lysobacterales</taxon>
        <taxon>Lysobacteraceae</taxon>
        <taxon>Arenimonas</taxon>
    </lineage>
</organism>
<feature type="transmembrane region" description="Helical" evidence="1">
    <location>
        <begin position="120"/>
        <end position="144"/>
    </location>
</feature>
<dbReference type="STRING" id="1384056.N787_01765"/>
<keyword evidence="1" id="KW-1133">Transmembrane helix</keyword>
<accession>A0A091B382</accession>
<dbReference type="InterPro" id="IPR000073">
    <property type="entry name" value="AB_hydrolase_1"/>
</dbReference>
<keyword evidence="1" id="KW-0472">Membrane</keyword>
<evidence type="ECO:0000313" key="3">
    <source>
        <dbReference type="EMBL" id="KFN47053.1"/>
    </source>
</evidence>
<reference evidence="3 4" key="1">
    <citation type="submission" date="2013-09" db="EMBL/GenBank/DDBJ databases">
        <title>Genome sequencing of Arenimonas metalli.</title>
        <authorList>
            <person name="Chen F."/>
            <person name="Wang G."/>
        </authorList>
    </citation>
    <scope>NUCLEOTIDE SEQUENCE [LARGE SCALE GENOMIC DNA]</scope>
    <source>
        <strain evidence="3 4">CF5-1</strain>
    </source>
</reference>
<dbReference type="PANTHER" id="PTHR43689:SF8">
    <property type="entry name" value="ALPHA_BETA-HYDROLASES SUPERFAMILY PROTEIN"/>
    <property type="match status" value="1"/>
</dbReference>
<comment type="caution">
    <text evidence="3">The sequence shown here is derived from an EMBL/GenBank/DDBJ whole genome shotgun (WGS) entry which is preliminary data.</text>
</comment>